<evidence type="ECO:0000256" key="1">
    <source>
        <dbReference type="SAM" id="MobiDB-lite"/>
    </source>
</evidence>
<feature type="compositionally biased region" description="Low complexity" evidence="1">
    <location>
        <begin position="61"/>
        <end position="123"/>
    </location>
</feature>
<protein>
    <submittedName>
        <fullName evidence="2">Uncharacterized protein</fullName>
    </submittedName>
</protein>
<reference evidence="2" key="2">
    <citation type="submission" date="2018-03" db="EMBL/GenBank/DDBJ databases">
        <title>The Triticum urartu genome reveals the dynamic nature of wheat genome evolution.</title>
        <authorList>
            <person name="Ling H."/>
            <person name="Ma B."/>
            <person name="Shi X."/>
            <person name="Liu H."/>
            <person name="Dong L."/>
            <person name="Sun H."/>
            <person name="Cao Y."/>
            <person name="Gao Q."/>
            <person name="Zheng S."/>
            <person name="Li Y."/>
            <person name="Yu Y."/>
            <person name="Du H."/>
            <person name="Qi M."/>
            <person name="Li Y."/>
            <person name="Yu H."/>
            <person name="Cui Y."/>
            <person name="Wang N."/>
            <person name="Chen C."/>
            <person name="Wu H."/>
            <person name="Zhao Y."/>
            <person name="Zhang J."/>
            <person name="Li Y."/>
            <person name="Zhou W."/>
            <person name="Zhang B."/>
            <person name="Hu W."/>
            <person name="Eijk M."/>
            <person name="Tang J."/>
            <person name="Witsenboer H."/>
            <person name="Zhao S."/>
            <person name="Li Z."/>
            <person name="Zhang A."/>
            <person name="Wang D."/>
            <person name="Liang C."/>
        </authorList>
    </citation>
    <scope>NUCLEOTIDE SEQUENCE [LARGE SCALE GENOMIC DNA]</scope>
    <source>
        <strain evidence="2">cv. G1812</strain>
    </source>
</reference>
<evidence type="ECO:0000313" key="3">
    <source>
        <dbReference type="Proteomes" id="UP000015106"/>
    </source>
</evidence>
<sequence length="170" mass="17598">SPSPRCLAVFINSGSSGHHTTASLHSTYLSRPPCSHHLPWLSVGRFEREKEEEERWRTRGRPTASTSSSPSSCRRSASSSSSPAGSSSGSACCSPSSATSPASSTPSGSSPSRTAGGAPLPLPLGDPWRTCSVSGTSRLSEMRATVHGAACLHVCVHAVVHLCVLSVLDD</sequence>
<keyword evidence="3" id="KW-1185">Reference proteome</keyword>
<feature type="compositionally biased region" description="Basic and acidic residues" evidence="1">
    <location>
        <begin position="47"/>
        <end position="57"/>
    </location>
</feature>
<evidence type="ECO:0000313" key="2">
    <source>
        <dbReference type="EnsemblPlants" id="TuG1812G0200001609.01.T01"/>
    </source>
</evidence>
<proteinExistence type="predicted"/>
<accession>A0A8R7TEB0</accession>
<reference evidence="3" key="1">
    <citation type="journal article" date="2013" name="Nature">
        <title>Draft genome of the wheat A-genome progenitor Triticum urartu.</title>
        <authorList>
            <person name="Ling H.Q."/>
            <person name="Zhao S."/>
            <person name="Liu D."/>
            <person name="Wang J."/>
            <person name="Sun H."/>
            <person name="Zhang C."/>
            <person name="Fan H."/>
            <person name="Li D."/>
            <person name="Dong L."/>
            <person name="Tao Y."/>
            <person name="Gao C."/>
            <person name="Wu H."/>
            <person name="Li Y."/>
            <person name="Cui Y."/>
            <person name="Guo X."/>
            <person name="Zheng S."/>
            <person name="Wang B."/>
            <person name="Yu K."/>
            <person name="Liang Q."/>
            <person name="Yang W."/>
            <person name="Lou X."/>
            <person name="Chen J."/>
            <person name="Feng M."/>
            <person name="Jian J."/>
            <person name="Zhang X."/>
            <person name="Luo G."/>
            <person name="Jiang Y."/>
            <person name="Liu J."/>
            <person name="Wang Z."/>
            <person name="Sha Y."/>
            <person name="Zhang B."/>
            <person name="Wu H."/>
            <person name="Tang D."/>
            <person name="Shen Q."/>
            <person name="Xue P."/>
            <person name="Zou S."/>
            <person name="Wang X."/>
            <person name="Liu X."/>
            <person name="Wang F."/>
            <person name="Yang Y."/>
            <person name="An X."/>
            <person name="Dong Z."/>
            <person name="Zhang K."/>
            <person name="Zhang X."/>
            <person name="Luo M.C."/>
            <person name="Dvorak J."/>
            <person name="Tong Y."/>
            <person name="Wang J."/>
            <person name="Yang H."/>
            <person name="Li Z."/>
            <person name="Wang D."/>
            <person name="Zhang A."/>
            <person name="Wang J."/>
        </authorList>
    </citation>
    <scope>NUCLEOTIDE SEQUENCE</scope>
    <source>
        <strain evidence="3">cv. G1812</strain>
    </source>
</reference>
<feature type="region of interest" description="Disordered" evidence="1">
    <location>
        <begin position="47"/>
        <end position="123"/>
    </location>
</feature>
<dbReference type="EnsemblPlants" id="TuG1812G0200001609.01.T01">
    <property type="protein sequence ID" value="TuG1812G0200001609.01.T01"/>
    <property type="gene ID" value="TuG1812G0200001609.01"/>
</dbReference>
<reference evidence="2" key="3">
    <citation type="submission" date="2022-06" db="UniProtKB">
        <authorList>
            <consortium name="EnsemblPlants"/>
        </authorList>
    </citation>
    <scope>IDENTIFICATION</scope>
</reference>
<dbReference type="Gramene" id="TuG1812G0200001609.01.T01">
    <property type="protein sequence ID" value="TuG1812G0200001609.01.T01"/>
    <property type="gene ID" value="TuG1812G0200001609.01"/>
</dbReference>
<name>A0A8R7TEB0_TRIUA</name>
<dbReference type="AlphaFoldDB" id="A0A8R7TEB0"/>
<dbReference type="Proteomes" id="UP000015106">
    <property type="component" value="Chromosome 2"/>
</dbReference>
<organism evidence="2 3">
    <name type="scientific">Triticum urartu</name>
    <name type="common">Red wild einkorn</name>
    <name type="synonym">Crithodium urartu</name>
    <dbReference type="NCBI Taxonomy" id="4572"/>
    <lineage>
        <taxon>Eukaryota</taxon>
        <taxon>Viridiplantae</taxon>
        <taxon>Streptophyta</taxon>
        <taxon>Embryophyta</taxon>
        <taxon>Tracheophyta</taxon>
        <taxon>Spermatophyta</taxon>
        <taxon>Magnoliopsida</taxon>
        <taxon>Liliopsida</taxon>
        <taxon>Poales</taxon>
        <taxon>Poaceae</taxon>
        <taxon>BOP clade</taxon>
        <taxon>Pooideae</taxon>
        <taxon>Triticodae</taxon>
        <taxon>Triticeae</taxon>
        <taxon>Triticinae</taxon>
        <taxon>Triticum</taxon>
    </lineage>
</organism>